<name>A0A7W7SWB3_9ACTN</name>
<proteinExistence type="predicted"/>
<keyword evidence="1" id="KW-0472">Membrane</keyword>
<feature type="transmembrane region" description="Helical" evidence="1">
    <location>
        <begin position="98"/>
        <end position="118"/>
    </location>
</feature>
<comment type="caution">
    <text evidence="2">The sequence shown here is derived from an EMBL/GenBank/DDBJ whole genome shotgun (WGS) entry which is preliminary data.</text>
</comment>
<keyword evidence="1" id="KW-0812">Transmembrane</keyword>
<keyword evidence="1" id="KW-1133">Transmembrane helix</keyword>
<feature type="transmembrane region" description="Helical" evidence="1">
    <location>
        <begin position="179"/>
        <end position="200"/>
    </location>
</feature>
<protein>
    <submittedName>
        <fullName evidence="2">Putative membrane protein</fullName>
    </submittedName>
</protein>
<organism evidence="2 3">
    <name type="scientific">Micromonospora polyrhachis</name>
    <dbReference type="NCBI Taxonomy" id="1282883"/>
    <lineage>
        <taxon>Bacteria</taxon>
        <taxon>Bacillati</taxon>
        <taxon>Actinomycetota</taxon>
        <taxon>Actinomycetes</taxon>
        <taxon>Micromonosporales</taxon>
        <taxon>Micromonosporaceae</taxon>
        <taxon>Micromonospora</taxon>
    </lineage>
</organism>
<reference evidence="2 3" key="1">
    <citation type="submission" date="2020-08" db="EMBL/GenBank/DDBJ databases">
        <title>Sequencing the genomes of 1000 actinobacteria strains.</title>
        <authorList>
            <person name="Klenk H.-P."/>
        </authorList>
    </citation>
    <scope>NUCLEOTIDE SEQUENCE [LARGE SCALE GENOMIC DNA]</scope>
    <source>
        <strain evidence="2 3">DSM 45886</strain>
    </source>
</reference>
<dbReference type="InterPro" id="IPR009781">
    <property type="entry name" value="DUF1345"/>
</dbReference>
<dbReference type="Pfam" id="PF07077">
    <property type="entry name" value="DUF1345"/>
    <property type="match status" value="1"/>
</dbReference>
<dbReference type="AlphaFoldDB" id="A0A7W7SWB3"/>
<feature type="transmembrane region" description="Helical" evidence="1">
    <location>
        <begin position="30"/>
        <end position="47"/>
    </location>
</feature>
<dbReference type="Proteomes" id="UP000578819">
    <property type="component" value="Unassembled WGS sequence"/>
</dbReference>
<evidence type="ECO:0000313" key="3">
    <source>
        <dbReference type="Proteomes" id="UP000578819"/>
    </source>
</evidence>
<evidence type="ECO:0000256" key="1">
    <source>
        <dbReference type="SAM" id="Phobius"/>
    </source>
</evidence>
<keyword evidence="3" id="KW-1185">Reference proteome</keyword>
<accession>A0A7W7SWB3</accession>
<sequence length="201" mass="21472">MAAMALAGMLAGGLFGGLHSARLAPLVGWDVAALVYLVWAWTAIWPLDSRSTARLAVREEPILALRDTLLLVACVASLLAVGFALAGAQSLHGSPQQFQVGLGVVSVLLSWTIVHTVFTARYARLYYTGSDGGINFNAHVPPRYSDFAYVAFTVGMTFQVSDTNLTSNEMRTTAMRHALLSYLFGAVIIAATINLIAGLVR</sequence>
<gene>
    <name evidence="2" type="ORF">FHR38_005781</name>
</gene>
<evidence type="ECO:0000313" key="2">
    <source>
        <dbReference type="EMBL" id="MBB4962048.1"/>
    </source>
</evidence>
<feature type="transmembrane region" description="Helical" evidence="1">
    <location>
        <begin position="68"/>
        <end position="86"/>
    </location>
</feature>
<dbReference type="EMBL" id="JACHJW010000001">
    <property type="protein sequence ID" value="MBB4962048.1"/>
    <property type="molecule type" value="Genomic_DNA"/>
</dbReference>